<keyword evidence="2" id="KW-1185">Reference proteome</keyword>
<comment type="caution">
    <text evidence="1">The sequence shown here is derived from an EMBL/GenBank/DDBJ whole genome shotgun (WGS) entry which is preliminary data.</text>
</comment>
<dbReference type="EMBL" id="CAJVPW010001307">
    <property type="protein sequence ID" value="CAG8480707.1"/>
    <property type="molecule type" value="Genomic_DNA"/>
</dbReference>
<protein>
    <submittedName>
        <fullName evidence="1">16577_t:CDS:1</fullName>
    </submittedName>
</protein>
<proteinExistence type="predicted"/>
<sequence length="85" mass="9855">YLREGGAGKNKIARHKTHQHDLYMLWTSNVHGILKDDNNYDHKLHQNHKDIESALVEVIKVAYSQGTKKYDKLGTSYVSYLKTLQ</sequence>
<accession>A0ACA9KMD7</accession>
<feature type="non-terminal residue" evidence="1">
    <location>
        <position position="1"/>
    </location>
</feature>
<evidence type="ECO:0000313" key="1">
    <source>
        <dbReference type="EMBL" id="CAG8480707.1"/>
    </source>
</evidence>
<name>A0ACA9KMD7_9GLOM</name>
<evidence type="ECO:0000313" key="2">
    <source>
        <dbReference type="Proteomes" id="UP000789366"/>
    </source>
</evidence>
<organism evidence="1 2">
    <name type="scientific">Cetraspora pellucida</name>
    <dbReference type="NCBI Taxonomy" id="1433469"/>
    <lineage>
        <taxon>Eukaryota</taxon>
        <taxon>Fungi</taxon>
        <taxon>Fungi incertae sedis</taxon>
        <taxon>Mucoromycota</taxon>
        <taxon>Glomeromycotina</taxon>
        <taxon>Glomeromycetes</taxon>
        <taxon>Diversisporales</taxon>
        <taxon>Gigasporaceae</taxon>
        <taxon>Cetraspora</taxon>
    </lineage>
</organism>
<dbReference type="Proteomes" id="UP000789366">
    <property type="component" value="Unassembled WGS sequence"/>
</dbReference>
<reference evidence="1" key="1">
    <citation type="submission" date="2021-06" db="EMBL/GenBank/DDBJ databases">
        <authorList>
            <person name="Kallberg Y."/>
            <person name="Tangrot J."/>
            <person name="Rosling A."/>
        </authorList>
    </citation>
    <scope>NUCLEOTIDE SEQUENCE</scope>
    <source>
        <strain evidence="1">28 12/20/2015</strain>
    </source>
</reference>
<gene>
    <name evidence="1" type="ORF">SPELUC_LOCUS2113</name>
</gene>